<dbReference type="Pfam" id="PF01757">
    <property type="entry name" value="Acyl_transf_3"/>
    <property type="match status" value="1"/>
</dbReference>
<evidence type="ECO:0000256" key="1">
    <source>
        <dbReference type="SAM" id="Phobius"/>
    </source>
</evidence>
<proteinExistence type="predicted"/>
<feature type="transmembrane region" description="Helical" evidence="1">
    <location>
        <begin position="192"/>
        <end position="212"/>
    </location>
</feature>
<dbReference type="InterPro" id="IPR002656">
    <property type="entry name" value="Acyl_transf_3_dom"/>
</dbReference>
<feature type="transmembrane region" description="Helical" evidence="1">
    <location>
        <begin position="90"/>
        <end position="110"/>
    </location>
</feature>
<protein>
    <submittedName>
        <fullName evidence="3">Acyltransferase</fullName>
    </submittedName>
</protein>
<keyword evidence="1" id="KW-1133">Transmembrane helix</keyword>
<dbReference type="InterPro" id="IPR050879">
    <property type="entry name" value="Acyltransferase_3"/>
</dbReference>
<feature type="transmembrane region" description="Helical" evidence="1">
    <location>
        <begin position="224"/>
        <end position="244"/>
    </location>
</feature>
<evidence type="ECO:0000313" key="4">
    <source>
        <dbReference type="Proteomes" id="UP001222770"/>
    </source>
</evidence>
<comment type="caution">
    <text evidence="3">The sequence shown here is derived from an EMBL/GenBank/DDBJ whole genome shotgun (WGS) entry which is preliminary data.</text>
</comment>
<dbReference type="GO" id="GO:0016746">
    <property type="term" value="F:acyltransferase activity"/>
    <property type="evidence" value="ECO:0007669"/>
    <property type="project" value="UniProtKB-KW"/>
</dbReference>
<keyword evidence="4" id="KW-1185">Reference proteome</keyword>
<dbReference type="EMBL" id="JAROCY010000011">
    <property type="protein sequence ID" value="MDF8334088.1"/>
    <property type="molecule type" value="Genomic_DNA"/>
</dbReference>
<keyword evidence="3" id="KW-0808">Transferase</keyword>
<feature type="transmembrane region" description="Helical" evidence="1">
    <location>
        <begin position="256"/>
        <end position="276"/>
    </location>
</feature>
<dbReference type="RefSeq" id="WP_277278411.1">
    <property type="nucleotide sequence ID" value="NZ_JAROCY010000011.1"/>
</dbReference>
<dbReference type="PANTHER" id="PTHR23028">
    <property type="entry name" value="ACETYLTRANSFERASE"/>
    <property type="match status" value="1"/>
</dbReference>
<feature type="transmembrane region" description="Helical" evidence="1">
    <location>
        <begin position="324"/>
        <end position="345"/>
    </location>
</feature>
<feature type="domain" description="Acyltransferase 3" evidence="2">
    <location>
        <begin position="7"/>
        <end position="342"/>
    </location>
</feature>
<organism evidence="3 4">
    <name type="scientific">Novosphingobium cyanobacteriorum</name>
    <dbReference type="NCBI Taxonomy" id="3024215"/>
    <lineage>
        <taxon>Bacteria</taxon>
        <taxon>Pseudomonadati</taxon>
        <taxon>Pseudomonadota</taxon>
        <taxon>Alphaproteobacteria</taxon>
        <taxon>Sphingomonadales</taxon>
        <taxon>Sphingomonadaceae</taxon>
        <taxon>Novosphingobium</taxon>
    </lineage>
</organism>
<evidence type="ECO:0000313" key="3">
    <source>
        <dbReference type="EMBL" id="MDF8334088.1"/>
    </source>
</evidence>
<dbReference type="PANTHER" id="PTHR23028:SF131">
    <property type="entry name" value="BLR2367 PROTEIN"/>
    <property type="match status" value="1"/>
</dbReference>
<feature type="transmembrane region" description="Helical" evidence="1">
    <location>
        <begin position="168"/>
        <end position="186"/>
    </location>
</feature>
<evidence type="ECO:0000259" key="2">
    <source>
        <dbReference type="Pfam" id="PF01757"/>
    </source>
</evidence>
<keyword evidence="3" id="KW-0012">Acyltransferase</keyword>
<name>A0ABT6CKL1_9SPHN</name>
<feature type="transmembrane region" description="Helical" evidence="1">
    <location>
        <begin position="12"/>
        <end position="32"/>
    </location>
</feature>
<feature type="transmembrane region" description="Helical" evidence="1">
    <location>
        <begin position="288"/>
        <end position="304"/>
    </location>
</feature>
<keyword evidence="1" id="KW-0472">Membrane</keyword>
<gene>
    <name evidence="3" type="ORF">POM99_12810</name>
</gene>
<accession>A0ABT6CKL1</accession>
<dbReference type="Proteomes" id="UP001222770">
    <property type="component" value="Unassembled WGS sequence"/>
</dbReference>
<keyword evidence="1" id="KW-0812">Transmembrane</keyword>
<sequence length="371" mass="40059">MPKRIPIHGLDLLRMAAAAMVMLYHLAFKALAMGDNTLLIASGKAAMNPPWTGATWFGWIGVQVFFVISGAVIAYSSTGVSARSFAERRFARLWPALAICATLALIVPLVTDEMWDRPALSAYARTLTFFPFGPWIMGQFWTLPIEVMFYGVIWLLIAAGQGQRLEELAWALGLASAAYWVVHVLLPIPDGRIMALLLVQHGCFFALGMIVAKGDADGFHYRHGLLGGICVAAAALQIRTAAGWELEGFPVLQARWIVPFLAWLAVCVALVLSFRAKEAIARFVGKQAAALRMCGMMTYPLYLIHMHTGGPVLVLLRKAGFGDAVAIAASLGVAVVAAWVVARWIEPPLHGLVKDALAALPGRRSASRAAA</sequence>
<feature type="transmembrane region" description="Helical" evidence="1">
    <location>
        <begin position="56"/>
        <end position="78"/>
    </location>
</feature>
<reference evidence="3 4" key="1">
    <citation type="submission" date="2023-03" db="EMBL/GenBank/DDBJ databases">
        <title>Novosphingobium cyanobacteriorum sp. nov., isolated from a eutrophic reservoir during the Microcystis bloom period.</title>
        <authorList>
            <person name="Kang M."/>
            <person name="Le V."/>
            <person name="Ko S.-R."/>
            <person name="Lee S.-A."/>
            <person name="Ahn C.-Y."/>
        </authorList>
    </citation>
    <scope>NUCLEOTIDE SEQUENCE [LARGE SCALE GENOMIC DNA]</scope>
    <source>
        <strain evidence="3 4">HBC54</strain>
    </source>
</reference>
<feature type="transmembrane region" description="Helical" evidence="1">
    <location>
        <begin position="135"/>
        <end position="156"/>
    </location>
</feature>